<proteinExistence type="predicted"/>
<gene>
    <name evidence="1" type="ORF">RGQ30_30450</name>
</gene>
<evidence type="ECO:0000313" key="2">
    <source>
        <dbReference type="Proteomes" id="UP001329151"/>
    </source>
</evidence>
<protein>
    <submittedName>
        <fullName evidence="1">Uncharacterized protein</fullName>
    </submittedName>
</protein>
<dbReference type="AlphaFoldDB" id="A0AA86J0X0"/>
<keyword evidence="2" id="KW-1185">Reference proteome</keyword>
<evidence type="ECO:0000313" key="1">
    <source>
        <dbReference type="EMBL" id="BET27544.1"/>
    </source>
</evidence>
<name>A0AA86J0X0_9BURK</name>
<sequence>MSAPVGGSGGGDAAGQALLDIAIQELALVLIRNPQEEQLEKQRKEERDRLEGKN</sequence>
<reference evidence="1 2" key="1">
    <citation type="submission" date="2023-10" db="EMBL/GenBank/DDBJ databases">
        <title>Complete Genome Sequence of Limnobacter thiooxidans CS-K2T, Isolated from freshwater lake sediments in Bavaria, Germany.</title>
        <authorList>
            <person name="Naruki M."/>
            <person name="Watanabe A."/>
            <person name="Warashina T."/>
            <person name="Morita T."/>
            <person name="Arakawa K."/>
        </authorList>
    </citation>
    <scope>NUCLEOTIDE SEQUENCE [LARGE SCALE GENOMIC DNA]</scope>
    <source>
        <strain evidence="1 2">CS-K2</strain>
    </source>
</reference>
<dbReference type="KEGG" id="lto:RGQ30_30450"/>
<accession>A0AA86J0X0</accession>
<dbReference type="RefSeq" id="WP_298218084.1">
    <property type="nucleotide sequence ID" value="NZ_AP028947.1"/>
</dbReference>
<dbReference type="Proteomes" id="UP001329151">
    <property type="component" value="Chromosome"/>
</dbReference>
<organism evidence="1 2">
    <name type="scientific">Limnobacter thiooxidans</name>
    <dbReference type="NCBI Taxonomy" id="131080"/>
    <lineage>
        <taxon>Bacteria</taxon>
        <taxon>Pseudomonadati</taxon>
        <taxon>Pseudomonadota</taxon>
        <taxon>Betaproteobacteria</taxon>
        <taxon>Burkholderiales</taxon>
        <taxon>Burkholderiaceae</taxon>
        <taxon>Limnobacter</taxon>
    </lineage>
</organism>
<dbReference type="EMBL" id="AP028947">
    <property type="protein sequence ID" value="BET27544.1"/>
    <property type="molecule type" value="Genomic_DNA"/>
</dbReference>